<dbReference type="InterPro" id="IPR011011">
    <property type="entry name" value="Znf_FYVE_PHD"/>
</dbReference>
<dbReference type="InterPro" id="IPR013083">
    <property type="entry name" value="Znf_RING/FYVE/PHD"/>
</dbReference>
<gene>
    <name evidence="9" type="ORF">AMAG_08345</name>
</gene>
<reference evidence="9 10" key="1">
    <citation type="submission" date="2009-11" db="EMBL/GenBank/DDBJ databases">
        <title>Annotation of Allomyces macrogynus ATCC 38327.</title>
        <authorList>
            <consortium name="The Broad Institute Genome Sequencing Platform"/>
            <person name="Russ C."/>
            <person name="Cuomo C."/>
            <person name="Burger G."/>
            <person name="Gray M.W."/>
            <person name="Holland P.W.H."/>
            <person name="King N."/>
            <person name="Lang F.B.F."/>
            <person name="Roger A.J."/>
            <person name="Ruiz-Trillo I."/>
            <person name="Young S.K."/>
            <person name="Zeng Q."/>
            <person name="Gargeya S."/>
            <person name="Fitzgerald M."/>
            <person name="Haas B."/>
            <person name="Abouelleil A."/>
            <person name="Alvarado L."/>
            <person name="Arachchi H.M."/>
            <person name="Berlin A."/>
            <person name="Chapman S.B."/>
            <person name="Gearin G."/>
            <person name="Goldberg J."/>
            <person name="Griggs A."/>
            <person name="Gujja S."/>
            <person name="Hansen M."/>
            <person name="Heiman D."/>
            <person name="Howarth C."/>
            <person name="Larimer J."/>
            <person name="Lui A."/>
            <person name="MacDonald P.J.P."/>
            <person name="McCowen C."/>
            <person name="Montmayeur A."/>
            <person name="Murphy C."/>
            <person name="Neiman D."/>
            <person name="Pearson M."/>
            <person name="Priest M."/>
            <person name="Roberts A."/>
            <person name="Saif S."/>
            <person name="Shea T."/>
            <person name="Sisk P."/>
            <person name="Stolte C."/>
            <person name="Sykes S."/>
            <person name="Wortman J."/>
            <person name="Nusbaum C."/>
            <person name="Birren B."/>
        </authorList>
    </citation>
    <scope>NUCLEOTIDE SEQUENCE [LARGE SCALE GENOMIC DNA]</scope>
    <source>
        <strain evidence="9 10">ATCC 38327</strain>
    </source>
</reference>
<dbReference type="SUPFAM" id="SSF57850">
    <property type="entry name" value="RING/U-box"/>
    <property type="match status" value="1"/>
</dbReference>
<dbReference type="EMBL" id="GG745341">
    <property type="protein sequence ID" value="KNE63192.1"/>
    <property type="molecule type" value="Genomic_DNA"/>
</dbReference>
<dbReference type="InterPro" id="IPR001841">
    <property type="entry name" value="Znf_RING"/>
</dbReference>
<dbReference type="GO" id="GO:1902042">
    <property type="term" value="P:negative regulation of extrinsic apoptotic signaling pathway via death domain receptors"/>
    <property type="evidence" value="ECO:0007669"/>
    <property type="project" value="TreeGrafter"/>
</dbReference>
<keyword evidence="10" id="KW-1185">Reference proteome</keyword>
<dbReference type="GO" id="GO:0005737">
    <property type="term" value="C:cytoplasm"/>
    <property type="evidence" value="ECO:0007669"/>
    <property type="project" value="TreeGrafter"/>
</dbReference>
<keyword evidence="2" id="KW-0479">Metal-binding</keyword>
<dbReference type="InterPro" id="IPR017455">
    <property type="entry name" value="Znf_FYVE-rel"/>
</dbReference>
<evidence type="ECO:0000259" key="7">
    <source>
        <dbReference type="PROSITE" id="PS50089"/>
    </source>
</evidence>
<dbReference type="Gene3D" id="1.10.720.30">
    <property type="entry name" value="SAP domain"/>
    <property type="match status" value="1"/>
</dbReference>
<keyword evidence="3 5" id="KW-0863">Zinc-finger</keyword>
<dbReference type="PROSITE" id="PS50089">
    <property type="entry name" value="ZF_RING_2"/>
    <property type="match status" value="1"/>
</dbReference>
<evidence type="ECO:0000313" key="9">
    <source>
        <dbReference type="EMBL" id="KNE63192.1"/>
    </source>
</evidence>
<dbReference type="GO" id="GO:0043161">
    <property type="term" value="P:proteasome-mediated ubiquitin-dependent protein catabolic process"/>
    <property type="evidence" value="ECO:0007669"/>
    <property type="project" value="TreeGrafter"/>
</dbReference>
<evidence type="ECO:0000313" key="10">
    <source>
        <dbReference type="Proteomes" id="UP000054350"/>
    </source>
</evidence>
<sequence>MAAPLDAEPPAPTDPVEHGAARADANAPPALPNRASTVISDDDGAVVPLDSPVSAKDPASDMPDAPRPSDTIANPADPTASNGSMAAPPPHPPLALTIPRLVPDGDVTQCGLCSKRFAFFWHGKRNCHHCGFVFCTACADSSVRIPKFGYHAPVRVCKYCLPFVNIGSLDEPHLLLQPVHALKSYCRAYQLTNPSGGPFLEKRELVRAIVESIEHPTDDREGYFRAHCPAAAVQSGSSSSSADASSSSSNAARSSTPAPGAAPAPSSRRSSVSGTGSATSGASAPPPPQPQPQPPRGPRPWDFPRASRSGPSSSGDASNSARHRSRSQPPGAGGNPPADGAHTFSVPLEDLLTYLATVASQRETEARGPPPPPAHRRTTGDWPTPKMLVETGTDPAQLSVHTLKGILAAQDVDYAGVLEKADLVKKVQRLMDEVRPPAEGDKAPAVGEENTCKVCMDAAINCVLLECGHVGVCIDCAHKLNECPFCREKIVRVVHTFRP</sequence>
<dbReference type="Proteomes" id="UP000054350">
    <property type="component" value="Unassembled WGS sequence"/>
</dbReference>
<feature type="compositionally biased region" description="Pro residues" evidence="6">
    <location>
        <begin position="284"/>
        <end position="298"/>
    </location>
</feature>
<dbReference type="OrthoDB" id="3045089at2759"/>
<evidence type="ECO:0000256" key="5">
    <source>
        <dbReference type="PROSITE-ProRule" id="PRU00175"/>
    </source>
</evidence>
<feature type="compositionally biased region" description="Low complexity" evidence="6">
    <location>
        <begin position="22"/>
        <end position="35"/>
    </location>
</feature>
<organism evidence="9 10">
    <name type="scientific">Allomyces macrogynus (strain ATCC 38327)</name>
    <name type="common">Allomyces javanicus var. macrogynus</name>
    <dbReference type="NCBI Taxonomy" id="578462"/>
    <lineage>
        <taxon>Eukaryota</taxon>
        <taxon>Fungi</taxon>
        <taxon>Fungi incertae sedis</taxon>
        <taxon>Blastocladiomycota</taxon>
        <taxon>Blastocladiomycetes</taxon>
        <taxon>Blastocladiales</taxon>
        <taxon>Blastocladiaceae</taxon>
        <taxon>Allomyces</taxon>
    </lineage>
</organism>
<dbReference type="InterPro" id="IPR000306">
    <property type="entry name" value="Znf_FYVE"/>
</dbReference>
<dbReference type="GO" id="GO:0005886">
    <property type="term" value="C:plasma membrane"/>
    <property type="evidence" value="ECO:0007669"/>
    <property type="project" value="UniProtKB-SubCell"/>
</dbReference>
<feature type="region of interest" description="Disordered" evidence="6">
    <location>
        <begin position="234"/>
        <end position="343"/>
    </location>
</feature>
<dbReference type="Gene3D" id="3.30.40.10">
    <property type="entry name" value="Zinc/RING finger domain, C3HC4 (zinc finger)"/>
    <property type="match status" value="2"/>
</dbReference>
<feature type="compositionally biased region" description="Low complexity" evidence="6">
    <location>
        <begin position="234"/>
        <end position="283"/>
    </location>
</feature>
<reference evidence="10" key="2">
    <citation type="submission" date="2009-11" db="EMBL/GenBank/DDBJ databases">
        <title>The Genome Sequence of Allomyces macrogynus strain ATCC 38327.</title>
        <authorList>
            <consortium name="The Broad Institute Genome Sequencing Platform"/>
            <person name="Russ C."/>
            <person name="Cuomo C."/>
            <person name="Shea T."/>
            <person name="Young S.K."/>
            <person name="Zeng Q."/>
            <person name="Koehrsen M."/>
            <person name="Haas B."/>
            <person name="Borodovsky M."/>
            <person name="Guigo R."/>
            <person name="Alvarado L."/>
            <person name="Berlin A."/>
            <person name="Borenstein D."/>
            <person name="Chen Z."/>
            <person name="Engels R."/>
            <person name="Freedman E."/>
            <person name="Gellesch M."/>
            <person name="Goldberg J."/>
            <person name="Griggs A."/>
            <person name="Gujja S."/>
            <person name="Heiman D."/>
            <person name="Hepburn T."/>
            <person name="Howarth C."/>
            <person name="Jen D."/>
            <person name="Larson L."/>
            <person name="Lewis B."/>
            <person name="Mehta T."/>
            <person name="Park D."/>
            <person name="Pearson M."/>
            <person name="Roberts A."/>
            <person name="Saif S."/>
            <person name="Shenoy N."/>
            <person name="Sisk P."/>
            <person name="Stolte C."/>
            <person name="Sykes S."/>
            <person name="Walk T."/>
            <person name="White J."/>
            <person name="Yandava C."/>
            <person name="Burger G."/>
            <person name="Gray M.W."/>
            <person name="Holland P.W.H."/>
            <person name="King N."/>
            <person name="Lang F.B.F."/>
            <person name="Roger A.J."/>
            <person name="Ruiz-Trillo I."/>
            <person name="Lander E."/>
            <person name="Nusbaum C."/>
        </authorList>
    </citation>
    <scope>NUCLEOTIDE SEQUENCE [LARGE SCALE GENOMIC DNA]</scope>
    <source>
        <strain evidence="10">ATCC 38327</strain>
    </source>
</reference>
<evidence type="ECO:0000256" key="3">
    <source>
        <dbReference type="ARBA" id="ARBA00022771"/>
    </source>
</evidence>
<keyword evidence="4" id="KW-0862">Zinc</keyword>
<feature type="domain" description="RING-type" evidence="7">
    <location>
        <begin position="452"/>
        <end position="487"/>
    </location>
</feature>
<dbReference type="CDD" id="cd16500">
    <property type="entry name" value="RING-HC_CARP"/>
    <property type="match status" value="1"/>
</dbReference>
<evidence type="ECO:0000256" key="6">
    <source>
        <dbReference type="SAM" id="MobiDB-lite"/>
    </source>
</evidence>
<dbReference type="InterPro" id="IPR051728">
    <property type="entry name" value="RING-FYVE_E3_ubiquitin-ligase"/>
</dbReference>
<dbReference type="PROSITE" id="PS50178">
    <property type="entry name" value="ZF_FYVE"/>
    <property type="match status" value="1"/>
</dbReference>
<evidence type="ECO:0000256" key="2">
    <source>
        <dbReference type="ARBA" id="ARBA00022723"/>
    </source>
</evidence>
<dbReference type="FunFam" id="3.30.40.10:FF:000110">
    <property type="entry name" value="E3 ubiquitin-protein ligase RNF34 isoform X1"/>
    <property type="match status" value="1"/>
</dbReference>
<dbReference type="GO" id="GO:0008270">
    <property type="term" value="F:zinc ion binding"/>
    <property type="evidence" value="ECO:0007669"/>
    <property type="project" value="UniProtKB-KW"/>
</dbReference>
<dbReference type="GO" id="GO:0061630">
    <property type="term" value="F:ubiquitin protein ligase activity"/>
    <property type="evidence" value="ECO:0007669"/>
    <property type="project" value="TreeGrafter"/>
</dbReference>
<dbReference type="PANTHER" id="PTHR14879">
    <property type="entry name" value="CASPASE REGULATOR, RING FINGER DOMAIN-CONTAINING"/>
    <property type="match status" value="1"/>
</dbReference>
<proteinExistence type="predicted"/>
<feature type="domain" description="FYVE-type" evidence="8">
    <location>
        <begin position="104"/>
        <end position="165"/>
    </location>
</feature>
<accession>A0A0L0SKZ0</accession>
<feature type="region of interest" description="Disordered" evidence="6">
    <location>
        <begin position="361"/>
        <end position="386"/>
    </location>
</feature>
<protein>
    <recommendedName>
        <fullName evidence="11">FYVE-type domain-containing protein</fullName>
    </recommendedName>
</protein>
<feature type="compositionally biased region" description="Low complexity" evidence="6">
    <location>
        <begin position="304"/>
        <end position="320"/>
    </location>
</feature>
<dbReference type="InterPro" id="IPR036361">
    <property type="entry name" value="SAP_dom_sf"/>
</dbReference>
<dbReference type="Pfam" id="PF13920">
    <property type="entry name" value="zf-C3HC4_3"/>
    <property type="match status" value="1"/>
</dbReference>
<evidence type="ECO:0000256" key="1">
    <source>
        <dbReference type="ARBA" id="ARBA00004202"/>
    </source>
</evidence>
<dbReference type="AlphaFoldDB" id="A0A0L0SKZ0"/>
<dbReference type="eggNOG" id="KOG4275">
    <property type="taxonomic scope" value="Eukaryota"/>
</dbReference>
<comment type="subcellular location">
    <subcellularLocation>
        <location evidence="1">Cell membrane</location>
        <topology evidence="1">Peripheral membrane protein</topology>
    </subcellularLocation>
</comment>
<dbReference type="VEuPathDB" id="FungiDB:AMAG_08345"/>
<evidence type="ECO:0000259" key="8">
    <source>
        <dbReference type="PROSITE" id="PS50178"/>
    </source>
</evidence>
<name>A0A0L0SKZ0_ALLM3</name>
<feature type="region of interest" description="Disordered" evidence="6">
    <location>
        <begin position="1"/>
        <end position="91"/>
    </location>
</feature>
<dbReference type="SMART" id="SM00064">
    <property type="entry name" value="FYVE"/>
    <property type="match status" value="1"/>
</dbReference>
<dbReference type="STRING" id="578462.A0A0L0SKZ0"/>
<evidence type="ECO:0000256" key="4">
    <source>
        <dbReference type="ARBA" id="ARBA00022833"/>
    </source>
</evidence>
<dbReference type="PANTHER" id="PTHR14879:SF15">
    <property type="entry name" value="E3 UBIQUITIN-PROTEIN LIGASE RIFIFYLIN-LIKE PROTEIN"/>
    <property type="match status" value="1"/>
</dbReference>
<dbReference type="GO" id="GO:0070936">
    <property type="term" value="P:protein K48-linked ubiquitination"/>
    <property type="evidence" value="ECO:0007669"/>
    <property type="project" value="TreeGrafter"/>
</dbReference>
<dbReference type="SMART" id="SM00184">
    <property type="entry name" value="RING"/>
    <property type="match status" value="2"/>
</dbReference>
<dbReference type="Pfam" id="PF01363">
    <property type="entry name" value="FYVE"/>
    <property type="match status" value="1"/>
</dbReference>
<dbReference type="SUPFAM" id="SSF57903">
    <property type="entry name" value="FYVE/PHD zinc finger"/>
    <property type="match status" value="1"/>
</dbReference>
<evidence type="ECO:0008006" key="11">
    <source>
        <dbReference type="Google" id="ProtNLM"/>
    </source>
</evidence>